<keyword evidence="3" id="KW-0444">Lipid biosynthesis</keyword>
<keyword evidence="9 11" id="KW-0472">Membrane</keyword>
<evidence type="ECO:0000256" key="2">
    <source>
        <dbReference type="ARBA" id="ARBA00008749"/>
    </source>
</evidence>
<evidence type="ECO:0000256" key="6">
    <source>
        <dbReference type="ARBA" id="ARBA00022989"/>
    </source>
</evidence>
<evidence type="ECO:0000313" key="13">
    <source>
        <dbReference type="Proteomes" id="UP001241472"/>
    </source>
</evidence>
<accession>A0ABT9PMJ0</accession>
<keyword evidence="13" id="KW-1185">Reference proteome</keyword>
<keyword evidence="8" id="KW-0443">Lipid metabolism</keyword>
<sequence>MASMANQTLSTERMISGPRSSAVDGKVIWVPSKSIWTGLMTLAALVLGPLTFSWDAFALFVVTTAITICAGHSVGMHRLLIHRSFQTSRTVEYILVYLGTLVGMAGPFGMIHAHDIRDWAQRQSDCHPLHAHRRSFFVDAWWQMHCAVKLRHPPAFVIEKSVRDDRFYQFLERTWMAQQLPWAVLFFAIGGWSWLVWGIAVRVSVSLTGHWLIGHFAHRRGHQGWSVDGVAVQGYNLPAFGLVTFGEAFHSNHHAFPQSARLGLERGQIDLGWTFIQALMALGLADEVKLPENTKERDGLQRVPGAGAYVPRTCARTCKGCPMSARRTGALQ</sequence>
<feature type="transmembrane region" description="Helical" evidence="11">
    <location>
        <begin position="58"/>
        <end position="81"/>
    </location>
</feature>
<name>A0ABT9PMJ0_9HYPH</name>
<keyword evidence="5" id="KW-0276">Fatty acid metabolism</keyword>
<evidence type="ECO:0000256" key="1">
    <source>
        <dbReference type="ARBA" id="ARBA00004141"/>
    </source>
</evidence>
<dbReference type="RefSeq" id="WP_306830057.1">
    <property type="nucleotide sequence ID" value="NZ_JAUSRF010000001.1"/>
</dbReference>
<dbReference type="EMBL" id="JAUSRF010000001">
    <property type="protein sequence ID" value="MDP9835431.1"/>
    <property type="molecule type" value="Genomic_DNA"/>
</dbReference>
<protein>
    <submittedName>
        <fullName evidence="12">Stearoyl-CoA desaturase (Delta-9 desaturase)</fullName>
        <ecNumber evidence="12">1.14.19.1</ecNumber>
    </submittedName>
</protein>
<keyword evidence="7 12" id="KW-0560">Oxidoreductase</keyword>
<dbReference type="CDD" id="cd03505">
    <property type="entry name" value="Delta9-FADS-like"/>
    <property type="match status" value="1"/>
</dbReference>
<dbReference type="PANTHER" id="PTHR11351">
    <property type="entry name" value="ACYL-COA DESATURASE"/>
    <property type="match status" value="1"/>
</dbReference>
<evidence type="ECO:0000256" key="8">
    <source>
        <dbReference type="ARBA" id="ARBA00023098"/>
    </source>
</evidence>
<evidence type="ECO:0000256" key="11">
    <source>
        <dbReference type="SAM" id="Phobius"/>
    </source>
</evidence>
<evidence type="ECO:0000256" key="7">
    <source>
        <dbReference type="ARBA" id="ARBA00023002"/>
    </source>
</evidence>
<evidence type="ECO:0000256" key="9">
    <source>
        <dbReference type="ARBA" id="ARBA00023136"/>
    </source>
</evidence>
<keyword evidence="10" id="KW-0275">Fatty acid biosynthesis</keyword>
<feature type="transmembrane region" description="Helical" evidence="11">
    <location>
        <begin position="35"/>
        <end position="52"/>
    </location>
</feature>
<evidence type="ECO:0000256" key="4">
    <source>
        <dbReference type="ARBA" id="ARBA00022692"/>
    </source>
</evidence>
<evidence type="ECO:0000313" key="12">
    <source>
        <dbReference type="EMBL" id="MDP9835431.1"/>
    </source>
</evidence>
<dbReference type="GO" id="GO:0004768">
    <property type="term" value="F:stearoyl-CoA 9-desaturase activity"/>
    <property type="evidence" value="ECO:0007669"/>
    <property type="project" value="UniProtKB-EC"/>
</dbReference>
<dbReference type="Proteomes" id="UP001241472">
    <property type="component" value="Unassembled WGS sequence"/>
</dbReference>
<reference evidence="12 13" key="1">
    <citation type="submission" date="2023-07" db="EMBL/GenBank/DDBJ databases">
        <title>Sorghum-associated microbial communities from plants grown in Nebraska, USA.</title>
        <authorList>
            <person name="Schachtman D."/>
        </authorList>
    </citation>
    <scope>NUCLEOTIDE SEQUENCE [LARGE SCALE GENOMIC DNA]</scope>
    <source>
        <strain evidence="12 13">DS1307</strain>
    </source>
</reference>
<comment type="caution">
    <text evidence="12">The sequence shown here is derived from an EMBL/GenBank/DDBJ whole genome shotgun (WGS) entry which is preliminary data.</text>
</comment>
<feature type="transmembrane region" description="Helical" evidence="11">
    <location>
        <begin position="180"/>
        <end position="201"/>
    </location>
</feature>
<comment type="similarity">
    <text evidence="2">Belongs to the fatty acid desaturase type 2 family.</text>
</comment>
<evidence type="ECO:0000256" key="5">
    <source>
        <dbReference type="ARBA" id="ARBA00022832"/>
    </source>
</evidence>
<comment type="subcellular location">
    <subcellularLocation>
        <location evidence="1">Membrane</location>
        <topology evidence="1">Multi-pass membrane protein</topology>
    </subcellularLocation>
</comment>
<evidence type="ECO:0000256" key="3">
    <source>
        <dbReference type="ARBA" id="ARBA00022516"/>
    </source>
</evidence>
<keyword evidence="4 11" id="KW-0812">Transmembrane</keyword>
<dbReference type="PANTHER" id="PTHR11351:SF31">
    <property type="entry name" value="DESATURASE 1, ISOFORM A-RELATED"/>
    <property type="match status" value="1"/>
</dbReference>
<keyword evidence="6 11" id="KW-1133">Transmembrane helix</keyword>
<dbReference type="InterPro" id="IPR015876">
    <property type="entry name" value="Acyl-CoA_DS"/>
</dbReference>
<gene>
    <name evidence="12" type="ORF">J2T09_000172</name>
</gene>
<feature type="transmembrane region" description="Helical" evidence="11">
    <location>
        <begin position="93"/>
        <end position="113"/>
    </location>
</feature>
<organism evidence="12 13">
    <name type="scientific">Neorhizobium huautlense</name>
    <dbReference type="NCBI Taxonomy" id="67774"/>
    <lineage>
        <taxon>Bacteria</taxon>
        <taxon>Pseudomonadati</taxon>
        <taxon>Pseudomonadota</taxon>
        <taxon>Alphaproteobacteria</taxon>
        <taxon>Hyphomicrobiales</taxon>
        <taxon>Rhizobiaceae</taxon>
        <taxon>Rhizobium/Agrobacterium group</taxon>
        <taxon>Neorhizobium</taxon>
    </lineage>
</organism>
<proteinExistence type="inferred from homology"/>
<evidence type="ECO:0000256" key="10">
    <source>
        <dbReference type="ARBA" id="ARBA00023160"/>
    </source>
</evidence>
<dbReference type="EC" id="1.14.19.1" evidence="12"/>